<dbReference type="Pfam" id="PF12822">
    <property type="entry name" value="ECF_trnsprt"/>
    <property type="match status" value="1"/>
</dbReference>
<sequence>MKNTEKINTRDLVTLSLFVAMSIILSRFLSISTPIVRIGFSFLPITVAAIMYGTKYTVAVAAISDIIGTILFASDFFPGFTITACITAMIYGKFLYEKPKSIKNITTTVIMVNIVELLLNTVNIYILTGQPLWTIISMRSVQSVIMLIVKIFIIYNVSYSLASLNRYIPAYNRSSR</sequence>
<accession>A0A544QVM5</accession>
<feature type="transmembrane region" description="Helical" evidence="1">
    <location>
        <begin position="12"/>
        <end position="30"/>
    </location>
</feature>
<evidence type="ECO:0000256" key="1">
    <source>
        <dbReference type="SAM" id="Phobius"/>
    </source>
</evidence>
<dbReference type="EMBL" id="SGJB01000007">
    <property type="protein sequence ID" value="TQQ84738.1"/>
    <property type="molecule type" value="Genomic_DNA"/>
</dbReference>
<evidence type="ECO:0000313" key="3">
    <source>
        <dbReference type="Proteomes" id="UP000317863"/>
    </source>
</evidence>
<keyword evidence="1" id="KW-0472">Membrane</keyword>
<dbReference type="Proteomes" id="UP000317863">
    <property type="component" value="Unassembled WGS sequence"/>
</dbReference>
<feature type="transmembrane region" description="Helical" evidence="1">
    <location>
        <begin position="42"/>
        <end position="64"/>
    </location>
</feature>
<feature type="transmembrane region" description="Helical" evidence="1">
    <location>
        <begin position="108"/>
        <end position="127"/>
    </location>
</feature>
<dbReference type="InterPro" id="IPR024529">
    <property type="entry name" value="ECF_trnsprt_substrate-spec"/>
</dbReference>
<evidence type="ECO:0000313" key="2">
    <source>
        <dbReference type="EMBL" id="TQQ84738.1"/>
    </source>
</evidence>
<proteinExistence type="predicted"/>
<dbReference type="OrthoDB" id="4624at2"/>
<organism evidence="2 3">
    <name type="scientific">Peptacetobacter hominis</name>
    <dbReference type="NCBI Taxonomy" id="2743610"/>
    <lineage>
        <taxon>Bacteria</taxon>
        <taxon>Bacillati</taxon>
        <taxon>Bacillota</taxon>
        <taxon>Clostridia</taxon>
        <taxon>Peptostreptococcales</taxon>
        <taxon>Peptostreptococcaceae</taxon>
        <taxon>Peptacetobacter</taxon>
    </lineage>
</organism>
<comment type="caution">
    <text evidence="2">The sequence shown here is derived from an EMBL/GenBank/DDBJ whole genome shotgun (WGS) entry which is preliminary data.</text>
</comment>
<dbReference type="NCBIfam" id="TIGR04518">
    <property type="entry name" value="ECF_S_folT_fam"/>
    <property type="match status" value="1"/>
</dbReference>
<feature type="transmembrane region" description="Helical" evidence="1">
    <location>
        <begin position="76"/>
        <end position="96"/>
    </location>
</feature>
<reference evidence="2 3" key="1">
    <citation type="submission" date="2019-02" db="EMBL/GenBank/DDBJ databases">
        <title>Peptostreptococcaceae bacterium ZHW00191 nov., a new bacterium isolated from the human gut.</title>
        <authorList>
            <person name="Zhou H.-W."/>
            <person name="Chen X.-J."/>
        </authorList>
    </citation>
    <scope>NUCLEOTIDE SEQUENCE [LARGE SCALE GENOMIC DNA]</scope>
    <source>
        <strain evidence="2 3">ZHW00191</strain>
    </source>
</reference>
<feature type="transmembrane region" description="Helical" evidence="1">
    <location>
        <begin position="147"/>
        <end position="168"/>
    </location>
</feature>
<keyword evidence="3" id="KW-1185">Reference proteome</keyword>
<dbReference type="RefSeq" id="WP_142535793.1">
    <property type="nucleotide sequence ID" value="NZ_SGJB01000007.1"/>
</dbReference>
<keyword evidence="1" id="KW-1133">Transmembrane helix</keyword>
<gene>
    <name evidence="2" type="ORF">EXD82_04860</name>
</gene>
<dbReference type="AlphaFoldDB" id="A0A544QVM5"/>
<keyword evidence="1" id="KW-0812">Transmembrane</keyword>
<name>A0A544QVM5_9FIRM</name>
<dbReference type="Gene3D" id="1.10.1760.20">
    <property type="match status" value="1"/>
</dbReference>
<dbReference type="InterPro" id="IPR030949">
    <property type="entry name" value="ECF_S_folate_fam"/>
</dbReference>
<protein>
    <submittedName>
        <fullName evidence="2">Folate family ECF transporter S component</fullName>
    </submittedName>
</protein>
<dbReference type="GO" id="GO:0022857">
    <property type="term" value="F:transmembrane transporter activity"/>
    <property type="evidence" value="ECO:0007669"/>
    <property type="project" value="InterPro"/>
</dbReference>